<organism evidence="2 3">
    <name type="scientific">Streblomastix strix</name>
    <dbReference type="NCBI Taxonomy" id="222440"/>
    <lineage>
        <taxon>Eukaryota</taxon>
        <taxon>Metamonada</taxon>
        <taxon>Preaxostyla</taxon>
        <taxon>Oxymonadida</taxon>
        <taxon>Streblomastigidae</taxon>
        <taxon>Streblomastix</taxon>
    </lineage>
</organism>
<gene>
    <name evidence="2" type="ORF">EZS28_009832</name>
</gene>
<feature type="compositionally biased region" description="Low complexity" evidence="1">
    <location>
        <begin position="293"/>
        <end position="309"/>
    </location>
</feature>
<dbReference type="InterPro" id="IPR036412">
    <property type="entry name" value="HAD-like_sf"/>
</dbReference>
<feature type="region of interest" description="Disordered" evidence="1">
    <location>
        <begin position="286"/>
        <end position="349"/>
    </location>
</feature>
<evidence type="ECO:0000313" key="3">
    <source>
        <dbReference type="Proteomes" id="UP000324800"/>
    </source>
</evidence>
<reference evidence="2 3" key="1">
    <citation type="submission" date="2019-03" db="EMBL/GenBank/DDBJ databases">
        <title>Single cell metagenomics reveals metabolic interactions within the superorganism composed of flagellate Streblomastix strix and complex community of Bacteroidetes bacteria on its surface.</title>
        <authorList>
            <person name="Treitli S.C."/>
            <person name="Kolisko M."/>
            <person name="Husnik F."/>
            <person name="Keeling P."/>
            <person name="Hampl V."/>
        </authorList>
    </citation>
    <scope>NUCLEOTIDE SEQUENCE [LARGE SCALE GENOMIC DNA]</scope>
    <source>
        <strain evidence="2">ST1C</strain>
    </source>
</reference>
<dbReference type="SUPFAM" id="SSF56784">
    <property type="entry name" value="HAD-like"/>
    <property type="match status" value="1"/>
</dbReference>
<comment type="caution">
    <text evidence="2">The sequence shown here is derived from an EMBL/GenBank/DDBJ whole genome shotgun (WGS) entry which is preliminary data.</text>
</comment>
<name>A0A5J4WJY7_9EUKA</name>
<evidence type="ECO:0000256" key="1">
    <source>
        <dbReference type="SAM" id="MobiDB-lite"/>
    </source>
</evidence>
<dbReference type="EMBL" id="SNRW01001892">
    <property type="protein sequence ID" value="KAA6394645.1"/>
    <property type="molecule type" value="Genomic_DNA"/>
</dbReference>
<accession>A0A5J4WJY7</accession>
<dbReference type="OrthoDB" id="166018at2759"/>
<dbReference type="AlphaFoldDB" id="A0A5J4WJY7"/>
<sequence>MHSSSSLQTSGVFFFDQLVYSPAASTRHTGSQRTMAKKDEPKTTTQGQLKIGRVQKHVRQPQEQTIIFFDWDDTLLASSVLCGNQITLQTPRIPQEIVTQFITLQQHVIQLFDSVQKYTTKIYIVTNAEQGWVELSAQRFMSNVWERVKDIEIISARTKYQDKYPNQPNMWKKIAFIERISHCFPSSGGKGFLDGSLLMKKGDYVGPQDLNVISFGDSECERNALLSIVKLCSPTARLKSIKFVERPSTEQLLRQLEMIQNNFRFIVMHEGSLDLMLQISTMQAGAGNTNAGSSQQQSSQQSSDQQSSEQEGEITQPGPGLTQNPTRPDEDHPYNSPDGRINGPPGGNT</sequence>
<dbReference type="PANTHER" id="PTHR38899">
    <property type="entry name" value="DOMAIN OOKINETE PROTEIN, PUTATIVE-RELATED"/>
    <property type="match status" value="1"/>
</dbReference>
<dbReference type="Proteomes" id="UP000324800">
    <property type="component" value="Unassembled WGS sequence"/>
</dbReference>
<feature type="region of interest" description="Disordered" evidence="1">
    <location>
        <begin position="26"/>
        <end position="48"/>
    </location>
</feature>
<protein>
    <submittedName>
        <fullName evidence="2">Uncharacterized protein</fullName>
    </submittedName>
</protein>
<evidence type="ECO:0000313" key="2">
    <source>
        <dbReference type="EMBL" id="KAA6394645.1"/>
    </source>
</evidence>
<dbReference type="PANTHER" id="PTHR38899:SF1">
    <property type="entry name" value="PROTEIN KINASE"/>
    <property type="match status" value="1"/>
</dbReference>
<proteinExistence type="predicted"/>